<protein>
    <submittedName>
        <fullName evidence="3">Tripartite tricarboxylate transporter substrate binding protein</fullName>
    </submittedName>
</protein>
<evidence type="ECO:0000313" key="3">
    <source>
        <dbReference type="EMBL" id="TSH89024.1"/>
    </source>
</evidence>
<comment type="similarity">
    <text evidence="1">Belongs to the UPF0065 (bug) family.</text>
</comment>
<accession>A0A556A801</accession>
<evidence type="ECO:0000256" key="2">
    <source>
        <dbReference type="SAM" id="SignalP"/>
    </source>
</evidence>
<dbReference type="Gene3D" id="3.40.190.150">
    <property type="entry name" value="Bordetella uptake gene, domain 1"/>
    <property type="match status" value="1"/>
</dbReference>
<dbReference type="Gene3D" id="3.40.190.10">
    <property type="entry name" value="Periplasmic binding protein-like II"/>
    <property type="match status" value="1"/>
</dbReference>
<gene>
    <name evidence="3" type="ORF">FOZ76_25745</name>
</gene>
<reference evidence="3 4" key="1">
    <citation type="submission" date="2019-07" db="EMBL/GenBank/DDBJ databases">
        <title>Qingshengfaniella alkalisoli gen. nov., sp. nov., isolated from saline soil.</title>
        <authorList>
            <person name="Xu L."/>
            <person name="Huang X.-X."/>
            <person name="Sun J.-Q."/>
        </authorList>
    </citation>
    <scope>NUCLEOTIDE SEQUENCE [LARGE SCALE GENOMIC DNA]</scope>
    <source>
        <strain evidence="3 4">DSM 27279</strain>
    </source>
</reference>
<dbReference type="InterPro" id="IPR042100">
    <property type="entry name" value="Bug_dom1"/>
</dbReference>
<dbReference type="PANTHER" id="PTHR42928">
    <property type="entry name" value="TRICARBOXYLATE-BINDING PROTEIN"/>
    <property type="match status" value="1"/>
</dbReference>
<feature type="signal peptide" evidence="2">
    <location>
        <begin position="1"/>
        <end position="28"/>
    </location>
</feature>
<evidence type="ECO:0000256" key="1">
    <source>
        <dbReference type="ARBA" id="ARBA00006987"/>
    </source>
</evidence>
<dbReference type="Proteomes" id="UP000318405">
    <property type="component" value="Unassembled WGS sequence"/>
</dbReference>
<dbReference type="EMBL" id="VLTJ01000042">
    <property type="protein sequence ID" value="TSH89024.1"/>
    <property type="molecule type" value="Genomic_DNA"/>
</dbReference>
<keyword evidence="4" id="KW-1185">Reference proteome</keyword>
<comment type="caution">
    <text evidence="3">The sequence shown here is derived from an EMBL/GenBank/DDBJ whole genome shotgun (WGS) entry which is preliminary data.</text>
</comment>
<dbReference type="PANTHER" id="PTHR42928:SF5">
    <property type="entry name" value="BLR1237 PROTEIN"/>
    <property type="match status" value="1"/>
</dbReference>
<sequence>MSTFQRYTLCLRACLLAAAVAAAGSAAAQTFPSRPLTIIVPYAAGATDQQARQMAEIASRELGQTIVVENREGAGGMIGANFVASSKPDGHTILYGAPAVITVAPLLGQAPYGYDDLKALARANIIPHLLAARADAPFKTLPELVAYAKANPGKVTFGSPGNGTAVHLAGEAFAEAAGIELSHVPYRGVAPAITAAAGGFVDLVLGAPGPINPQVDSGRLRALAQFGEERTDELSSVPTLKEEGVDLALRADFGFFVPKDTPEDAMERLQAALKTAIESDAFRKSVTAALSSPAFLPADEYQKVVDDEYAVYSNVVPKLSLGSK</sequence>
<name>A0A556A801_9BURK</name>
<dbReference type="RefSeq" id="WP_143951140.1">
    <property type="nucleotide sequence ID" value="NZ_BAABMB010000005.1"/>
</dbReference>
<evidence type="ECO:0000313" key="4">
    <source>
        <dbReference type="Proteomes" id="UP000318405"/>
    </source>
</evidence>
<dbReference type="SUPFAM" id="SSF53850">
    <property type="entry name" value="Periplasmic binding protein-like II"/>
    <property type="match status" value="1"/>
</dbReference>
<dbReference type="InterPro" id="IPR005064">
    <property type="entry name" value="BUG"/>
</dbReference>
<dbReference type="OrthoDB" id="8678477at2"/>
<dbReference type="PIRSF" id="PIRSF017082">
    <property type="entry name" value="YflP"/>
    <property type="match status" value="1"/>
</dbReference>
<proteinExistence type="inferred from homology"/>
<keyword evidence="2" id="KW-0732">Signal</keyword>
<feature type="chain" id="PRO_5022036919" evidence="2">
    <location>
        <begin position="29"/>
        <end position="324"/>
    </location>
</feature>
<dbReference type="AlphaFoldDB" id="A0A556A801"/>
<organism evidence="3 4">
    <name type="scientific">Verticiella sediminum</name>
    <dbReference type="NCBI Taxonomy" id="1247510"/>
    <lineage>
        <taxon>Bacteria</taxon>
        <taxon>Pseudomonadati</taxon>
        <taxon>Pseudomonadota</taxon>
        <taxon>Betaproteobacteria</taxon>
        <taxon>Burkholderiales</taxon>
        <taxon>Alcaligenaceae</taxon>
        <taxon>Verticiella</taxon>
    </lineage>
</organism>
<dbReference type="CDD" id="cd07012">
    <property type="entry name" value="PBP2_Bug_TTT"/>
    <property type="match status" value="1"/>
</dbReference>
<dbReference type="Pfam" id="PF03401">
    <property type="entry name" value="TctC"/>
    <property type="match status" value="1"/>
</dbReference>